<protein>
    <recommendedName>
        <fullName evidence="4">Alpha-ketoglutarate-dependent sulfonate dioxygenase</fullName>
    </recommendedName>
</protein>
<gene>
    <name evidence="2" type="ORF">PMIN01_01001</name>
</gene>
<dbReference type="PANTHER" id="PTHR34365">
    <property type="entry name" value="ENOLASE (DUF1399)"/>
    <property type="match status" value="1"/>
</dbReference>
<feature type="region of interest" description="Disordered" evidence="1">
    <location>
        <begin position="1"/>
        <end position="22"/>
    </location>
</feature>
<dbReference type="PANTHER" id="PTHR34365:SF7">
    <property type="entry name" value="GLYCINE-RICH DOMAIN-CONTAINING PROTEIN 1"/>
    <property type="match status" value="1"/>
</dbReference>
<dbReference type="InterPro" id="IPR009836">
    <property type="entry name" value="GRDP-like"/>
</dbReference>
<organism evidence="2 3">
    <name type="scientific">Paraphaeosphaeria minitans</name>
    <dbReference type="NCBI Taxonomy" id="565426"/>
    <lineage>
        <taxon>Eukaryota</taxon>
        <taxon>Fungi</taxon>
        <taxon>Dikarya</taxon>
        <taxon>Ascomycota</taxon>
        <taxon>Pezizomycotina</taxon>
        <taxon>Dothideomycetes</taxon>
        <taxon>Pleosporomycetidae</taxon>
        <taxon>Pleosporales</taxon>
        <taxon>Massarineae</taxon>
        <taxon>Didymosphaeriaceae</taxon>
        <taxon>Paraphaeosphaeria</taxon>
    </lineage>
</organism>
<feature type="compositionally biased region" description="Pro residues" evidence="1">
    <location>
        <begin position="10"/>
        <end position="21"/>
    </location>
</feature>
<evidence type="ECO:0000313" key="2">
    <source>
        <dbReference type="EMBL" id="KAF9741462.1"/>
    </source>
</evidence>
<proteinExistence type="predicted"/>
<evidence type="ECO:0000256" key="1">
    <source>
        <dbReference type="SAM" id="MobiDB-lite"/>
    </source>
</evidence>
<evidence type="ECO:0000313" key="3">
    <source>
        <dbReference type="Proteomes" id="UP000756921"/>
    </source>
</evidence>
<sequence length="723" mass="81510">MPPTRENDVAPPPYSSHPAPTPAADTHVGIGCEWGDAINAELPTATQCATHLKLLHSLARLRKEVGCCEGLYGISFEGGTVGGAAEAGTLAERVREKRWSVFVARAVDRFERWWERLLEGCGAWNAKLQTSYFDGARSGEAKEVARWPSEGIGMDAFLYKCMPPLDVLMVWHTYMLNPRAYLEDCMRFGKRTQWRSSFPWQLIEESIDESFAYDPPAESKETFARLTPDAPWDWEHDMCDKSVACPRCCNELLVPYTRTPTKYSADDISVYLAEYFGYASNSFYEVCSRCDLVVTHEKLRVGKFVDDVTELRTHNLPLYGTVLGAKGIPEVTAKGRKLGSHDPFFPNRLCERLQRFEPQSLRKDMEHLTIDSVKRDFEKIMRKREIVCYVNSDQYNKFHLARDSKIAVRKMLSHYWDNSSPPSLTATMHRSVLKYHRFKNLIAISTNMAVPTLDIDLAWHTHQLTPKTYYRYTLSETKRFVNHDDKVPGPDLSTAFVRTAQLYEKKYAEPYAECACWYCEVTREERRAALSSRVFGFPLDVERTAAMELPTHAAAGPHISTHNALVPASTTATAPQRRAERDRLDRAYAGVRARYAKKKRVPPERETHTVVYGPYGYPVVLPGYVPYYAESTAASQASLKHRDVSSHYRRVSKAACPHVQAKLLHGAVCVLALCAVQEGVAKQSECAELGAGSWDRELVGLRSCAAAQHVAVNGMITYVCDGG</sequence>
<dbReference type="Proteomes" id="UP000756921">
    <property type="component" value="Unassembled WGS sequence"/>
</dbReference>
<comment type="caution">
    <text evidence="2">The sequence shown here is derived from an EMBL/GenBank/DDBJ whole genome shotgun (WGS) entry which is preliminary data.</text>
</comment>
<reference evidence="2" key="1">
    <citation type="journal article" date="2020" name="Mol. Plant Microbe Interact.">
        <title>Genome Sequence of the Biocontrol Agent Coniothyrium minitans strain Conio (IMI 134523).</title>
        <authorList>
            <person name="Patel D."/>
            <person name="Shittu T.A."/>
            <person name="Baroncelli R."/>
            <person name="Muthumeenakshi S."/>
            <person name="Osborne T.H."/>
            <person name="Janganan T.K."/>
            <person name="Sreenivasaprasad S."/>
        </authorList>
    </citation>
    <scope>NUCLEOTIDE SEQUENCE</scope>
    <source>
        <strain evidence="2">Conio</strain>
    </source>
</reference>
<accession>A0A9P6GTB4</accession>
<dbReference type="OrthoDB" id="2684236at2759"/>
<dbReference type="EMBL" id="WJXW01000001">
    <property type="protein sequence ID" value="KAF9741462.1"/>
    <property type="molecule type" value="Genomic_DNA"/>
</dbReference>
<keyword evidence="3" id="KW-1185">Reference proteome</keyword>
<evidence type="ECO:0008006" key="4">
    <source>
        <dbReference type="Google" id="ProtNLM"/>
    </source>
</evidence>
<dbReference type="Pfam" id="PF07173">
    <property type="entry name" value="GRDP-like"/>
    <property type="match status" value="1"/>
</dbReference>
<dbReference type="AlphaFoldDB" id="A0A9P6GTB4"/>
<name>A0A9P6GTB4_9PLEO</name>